<evidence type="ECO:0000313" key="3">
    <source>
        <dbReference type="EMBL" id="KAJ9149220.1"/>
    </source>
</evidence>
<evidence type="ECO:0000256" key="2">
    <source>
        <dbReference type="SAM" id="Phobius"/>
    </source>
</evidence>
<gene>
    <name evidence="3" type="ORF">NKR19_g5752</name>
</gene>
<dbReference type="PANTHER" id="PTHR37451">
    <property type="entry name" value="MARVEL DOMAIN"/>
    <property type="match status" value="1"/>
</dbReference>
<evidence type="ECO:0000256" key="1">
    <source>
        <dbReference type="SAM" id="MobiDB-lite"/>
    </source>
</evidence>
<dbReference type="EMBL" id="JANBVN010000081">
    <property type="protein sequence ID" value="KAJ9149220.1"/>
    <property type="molecule type" value="Genomic_DNA"/>
</dbReference>
<dbReference type="PANTHER" id="PTHR37451:SF4">
    <property type="entry name" value="MARVEL DOMAIN-CONTAINING PROTEIN"/>
    <property type="match status" value="1"/>
</dbReference>
<keyword evidence="2" id="KW-1133">Transmembrane helix</keyword>
<feature type="transmembrane region" description="Helical" evidence="2">
    <location>
        <begin position="58"/>
        <end position="77"/>
    </location>
</feature>
<proteinExistence type="predicted"/>
<reference evidence="3" key="1">
    <citation type="submission" date="2022-07" db="EMBL/GenBank/DDBJ databases">
        <title>Fungi with potential for degradation of polypropylene.</title>
        <authorList>
            <person name="Gostincar C."/>
        </authorList>
    </citation>
    <scope>NUCLEOTIDE SEQUENCE</scope>
    <source>
        <strain evidence="3">EXF-13287</strain>
    </source>
</reference>
<feature type="transmembrane region" description="Helical" evidence="2">
    <location>
        <begin position="165"/>
        <end position="185"/>
    </location>
</feature>
<feature type="transmembrane region" description="Helical" evidence="2">
    <location>
        <begin position="31"/>
        <end position="52"/>
    </location>
</feature>
<protein>
    <recommendedName>
        <fullName evidence="5">MARVEL domain-containing protein</fullName>
    </recommendedName>
</protein>
<feature type="region of interest" description="Disordered" evidence="1">
    <location>
        <begin position="204"/>
        <end position="311"/>
    </location>
</feature>
<evidence type="ECO:0000313" key="4">
    <source>
        <dbReference type="Proteomes" id="UP001174691"/>
    </source>
</evidence>
<dbReference type="Proteomes" id="UP001174691">
    <property type="component" value="Unassembled WGS sequence"/>
</dbReference>
<evidence type="ECO:0008006" key="5">
    <source>
        <dbReference type="Google" id="ProtNLM"/>
    </source>
</evidence>
<comment type="caution">
    <text evidence="3">The sequence shown here is derived from an EMBL/GenBank/DDBJ whole genome shotgun (WGS) entry which is preliminary data.</text>
</comment>
<feature type="compositionally biased region" description="Polar residues" evidence="1">
    <location>
        <begin position="284"/>
        <end position="311"/>
    </location>
</feature>
<accession>A0AA38RRK3</accession>
<feature type="compositionally biased region" description="Low complexity" evidence="1">
    <location>
        <begin position="212"/>
        <end position="274"/>
    </location>
</feature>
<dbReference type="AlphaFoldDB" id="A0AA38RRK3"/>
<keyword evidence="4" id="KW-1185">Reference proteome</keyword>
<keyword evidence="2" id="KW-0472">Membrane</keyword>
<keyword evidence="2" id="KW-0812">Transmembrane</keyword>
<feature type="transmembrane region" description="Helical" evidence="2">
    <location>
        <begin position="89"/>
        <end position="107"/>
    </location>
</feature>
<organism evidence="3 4">
    <name type="scientific">Coniochaeta hoffmannii</name>
    <dbReference type="NCBI Taxonomy" id="91930"/>
    <lineage>
        <taxon>Eukaryota</taxon>
        <taxon>Fungi</taxon>
        <taxon>Dikarya</taxon>
        <taxon>Ascomycota</taxon>
        <taxon>Pezizomycotina</taxon>
        <taxon>Sordariomycetes</taxon>
        <taxon>Sordariomycetidae</taxon>
        <taxon>Coniochaetales</taxon>
        <taxon>Coniochaetaceae</taxon>
        <taxon>Coniochaeta</taxon>
    </lineage>
</organism>
<sequence length="311" mass="33850">MSEFKSSAGYTSTTGGDGGLFMVHTPTWCTVVRGFQAFLGFIILILAGLLIHGLALDAIVFALVCGLFTLIIVTYALVSEKAPNCRNAYNIWAILALDLLMAIFWLSSMGANAALRATFVVDVNASCWDDGSAVNAGHCVVSRRSINGLSKRVVAVAGQAALAELSAIAGLSALEMLLFIATLVYNGHAFRMHHQEKTARNGDVGHMEMKGQPDAPQQSSQQQYAQYSDQNQYSSQVYQQQQQQTQQPYDPTYYEQKQPQAAVYAAPAQPPQQVYGGGAYPQQTSDPYQQQTTYSPHNTPAQQQTGYHPPQ</sequence>
<name>A0AA38RRK3_9PEZI</name>